<name>A0A1H4ZR46_9PSED</name>
<keyword evidence="3" id="KW-1185">Reference proteome</keyword>
<evidence type="ECO:0000313" key="3">
    <source>
        <dbReference type="Proteomes" id="UP000198982"/>
    </source>
</evidence>
<dbReference type="Proteomes" id="UP000198982">
    <property type="component" value="Unassembled WGS sequence"/>
</dbReference>
<gene>
    <name evidence="2" type="ORF">SAMN05216178_6792</name>
</gene>
<accession>A0A1H4ZR46</accession>
<evidence type="ECO:0000259" key="1">
    <source>
        <dbReference type="Pfam" id="PF12705"/>
    </source>
</evidence>
<reference evidence="3" key="1">
    <citation type="submission" date="2016-10" db="EMBL/GenBank/DDBJ databases">
        <authorList>
            <person name="Varghese N."/>
            <person name="Submissions S."/>
        </authorList>
    </citation>
    <scope>NUCLEOTIDE SEQUENCE [LARGE SCALE GENOMIC DNA]</scope>
    <source>
        <strain evidence="3">DSM 9751</strain>
    </source>
</reference>
<evidence type="ECO:0000313" key="2">
    <source>
        <dbReference type="EMBL" id="SED32603.1"/>
    </source>
</evidence>
<dbReference type="Pfam" id="PF12705">
    <property type="entry name" value="PDDEXK_1"/>
    <property type="match status" value="1"/>
</dbReference>
<dbReference type="RefSeq" id="WP_092320767.1">
    <property type="nucleotide sequence ID" value="NZ_FNTJ01000003.1"/>
</dbReference>
<sequence length="320" mass="35454">MTAFMNLHDFLPLGPVPEDEDISLSPSMINTAQVCMRLVGYKRAKLSSVSVPQNLVFGSALHWVIEGYLKGFINPSPEEMAERFGQKFEALRVGRLIAMAKTKTTEIQEVIGRKLAMGFPSYFENLGIRPVVIEGNFKLKIGPREYINMVIDFVGVCERPIYGPDEELLADVGDTVILDWKTASMSAGDLFVQYGYQLTYYWLAVTLACDRLGIKPPKLCGYAEGFKPNVSKLNSTSLNNAVWKPIHWAKRRQSDLDEAVAYALVVAKRLRAGEFHRAPHMGYNSPCDTATGKCDMAGICLDGSLAGYKNPKGFNLAVLV</sequence>
<protein>
    <submittedName>
        <fullName evidence="2">PD-(D/E)XK nuclease superfamily protein</fullName>
    </submittedName>
</protein>
<dbReference type="EMBL" id="FNTJ01000003">
    <property type="protein sequence ID" value="SED32603.1"/>
    <property type="molecule type" value="Genomic_DNA"/>
</dbReference>
<proteinExistence type="predicted"/>
<feature type="domain" description="PD-(D/E)XK endonuclease-like" evidence="1">
    <location>
        <begin position="23"/>
        <end position="300"/>
    </location>
</feature>
<dbReference type="AlphaFoldDB" id="A0A1H4ZR46"/>
<dbReference type="InterPro" id="IPR038726">
    <property type="entry name" value="PDDEXK_AddAB-type"/>
</dbReference>
<organism evidence="2 3">
    <name type="scientific">Pseudomonas saponiphila</name>
    <dbReference type="NCBI Taxonomy" id="556534"/>
    <lineage>
        <taxon>Bacteria</taxon>
        <taxon>Pseudomonadati</taxon>
        <taxon>Pseudomonadota</taxon>
        <taxon>Gammaproteobacteria</taxon>
        <taxon>Pseudomonadales</taxon>
        <taxon>Pseudomonadaceae</taxon>
        <taxon>Pseudomonas</taxon>
    </lineage>
</organism>